<evidence type="ECO:0000256" key="1">
    <source>
        <dbReference type="ARBA" id="ARBA00002442"/>
    </source>
</evidence>
<evidence type="ECO:0000256" key="13">
    <source>
        <dbReference type="SAM" id="MobiDB-lite"/>
    </source>
</evidence>
<sequence>MPGMHWNSLADFLAMGNHGLYVWGSLAVMALLMLAEPLLLLRDRKKLITRLKQQYRAERTEARRKRETAFHGSPN</sequence>
<organism evidence="14 15">
    <name type="scientific">Candidatus Accumulibacter cognatus</name>
    <dbReference type="NCBI Taxonomy" id="2954383"/>
    <lineage>
        <taxon>Bacteria</taxon>
        <taxon>Pseudomonadati</taxon>
        <taxon>Pseudomonadota</taxon>
        <taxon>Betaproteobacteria</taxon>
        <taxon>Candidatus Accumulibacter</taxon>
    </lineage>
</organism>
<dbReference type="GO" id="GO:0015886">
    <property type="term" value="P:heme transport"/>
    <property type="evidence" value="ECO:0007669"/>
    <property type="project" value="InterPro"/>
</dbReference>
<dbReference type="PANTHER" id="PTHR37531:SF1">
    <property type="entry name" value="HEME EXPORTER PROTEIN D"/>
    <property type="match status" value="1"/>
</dbReference>
<dbReference type="NCBIfam" id="TIGR03141">
    <property type="entry name" value="cytochro_ccmD"/>
    <property type="match status" value="1"/>
</dbReference>
<dbReference type="Proteomes" id="UP000021315">
    <property type="component" value="Unassembled WGS sequence"/>
</dbReference>
<keyword evidence="10 12" id="KW-1133">Transmembrane helix</keyword>
<evidence type="ECO:0000313" key="15">
    <source>
        <dbReference type="Proteomes" id="UP000021315"/>
    </source>
</evidence>
<evidence type="ECO:0000256" key="2">
    <source>
        <dbReference type="ARBA" id="ARBA00004377"/>
    </source>
</evidence>
<keyword evidence="15" id="KW-1185">Reference proteome</keyword>
<feature type="transmembrane region" description="Helical" evidence="12">
    <location>
        <begin position="20"/>
        <end position="41"/>
    </location>
</feature>
<evidence type="ECO:0000256" key="9">
    <source>
        <dbReference type="ARBA" id="ARBA00022748"/>
    </source>
</evidence>
<dbReference type="InterPro" id="IPR052075">
    <property type="entry name" value="Heme_exporter_D"/>
</dbReference>
<evidence type="ECO:0000256" key="12">
    <source>
        <dbReference type="RuleBase" id="RU363101"/>
    </source>
</evidence>
<evidence type="ECO:0000256" key="8">
    <source>
        <dbReference type="ARBA" id="ARBA00022692"/>
    </source>
</evidence>
<dbReference type="GO" id="GO:1903607">
    <property type="term" value="P:cytochrome c biosynthetic process"/>
    <property type="evidence" value="ECO:0007669"/>
    <property type="project" value="TreeGrafter"/>
</dbReference>
<evidence type="ECO:0000256" key="10">
    <source>
        <dbReference type="ARBA" id="ARBA00022989"/>
    </source>
</evidence>
<comment type="similarity">
    <text evidence="3 12">Belongs to the CcmD/CycX/HelD family.</text>
</comment>
<dbReference type="EMBL" id="JDST02000070">
    <property type="protein sequence ID" value="KFB75879.1"/>
    <property type="molecule type" value="Genomic_DNA"/>
</dbReference>
<keyword evidence="6 12" id="KW-1003">Cell membrane</keyword>
<evidence type="ECO:0000256" key="5">
    <source>
        <dbReference type="ARBA" id="ARBA00022448"/>
    </source>
</evidence>
<evidence type="ECO:0000313" key="14">
    <source>
        <dbReference type="EMBL" id="KFB75879.1"/>
    </source>
</evidence>
<keyword evidence="11 12" id="KW-0472">Membrane</keyword>
<keyword evidence="7 12" id="KW-0997">Cell inner membrane</keyword>
<gene>
    <name evidence="14" type="ORF">AW06_003046</name>
</gene>
<dbReference type="InterPro" id="IPR007078">
    <property type="entry name" value="Haem_export_protD_CcmD"/>
</dbReference>
<reference evidence="14" key="1">
    <citation type="submission" date="2014-02" db="EMBL/GenBank/DDBJ databases">
        <title>Expanding our view of genomic diversity in Candidatus Accumulibacter clades.</title>
        <authorList>
            <person name="Skennerton C.T."/>
            <person name="Barr J.J."/>
            <person name="Slater F.R."/>
            <person name="Bond P.L."/>
            <person name="Tyson G.W."/>
        </authorList>
    </citation>
    <scope>NUCLEOTIDE SEQUENCE [LARGE SCALE GENOMIC DNA]</scope>
</reference>
<keyword evidence="8 12" id="KW-0812">Transmembrane</keyword>
<dbReference type="GO" id="GO:0005886">
    <property type="term" value="C:plasma membrane"/>
    <property type="evidence" value="ECO:0007669"/>
    <property type="project" value="UniProtKB-SubCell"/>
</dbReference>
<protein>
    <recommendedName>
        <fullName evidence="4 12">Heme exporter protein D</fullName>
    </recommendedName>
</protein>
<dbReference type="STRING" id="1453999.AW06_003046"/>
<comment type="function">
    <text evidence="1 12">Required for the export of heme to the periplasm for the biogenesis of c-type cytochromes.</text>
</comment>
<proteinExistence type="inferred from homology"/>
<dbReference type="PANTHER" id="PTHR37531">
    <property type="entry name" value="HEME EXPORTER PROTEIN D"/>
    <property type="match status" value="1"/>
</dbReference>
<evidence type="ECO:0000256" key="7">
    <source>
        <dbReference type="ARBA" id="ARBA00022519"/>
    </source>
</evidence>
<dbReference type="AlphaFoldDB" id="A0A080MF74"/>
<evidence type="ECO:0000256" key="6">
    <source>
        <dbReference type="ARBA" id="ARBA00022475"/>
    </source>
</evidence>
<evidence type="ECO:0000256" key="3">
    <source>
        <dbReference type="ARBA" id="ARBA00008741"/>
    </source>
</evidence>
<name>A0A080MF74_9PROT</name>
<keyword evidence="5 12" id="KW-0813">Transport</keyword>
<comment type="subcellular location">
    <subcellularLocation>
        <location evidence="2 12">Cell inner membrane</location>
        <topology evidence="2 12">Single-pass membrane protein</topology>
    </subcellularLocation>
</comment>
<evidence type="ECO:0000256" key="11">
    <source>
        <dbReference type="ARBA" id="ARBA00023136"/>
    </source>
</evidence>
<keyword evidence="9 12" id="KW-0201">Cytochrome c-type biogenesis</keyword>
<dbReference type="RefSeq" id="WP_273704682.1">
    <property type="nucleotide sequence ID" value="NZ_JDST02000070.1"/>
</dbReference>
<feature type="region of interest" description="Disordered" evidence="13">
    <location>
        <begin position="56"/>
        <end position="75"/>
    </location>
</feature>
<accession>A0A080MF74</accession>
<comment type="caution">
    <text evidence="14">The sequence shown here is derived from an EMBL/GenBank/DDBJ whole genome shotgun (WGS) entry which is preliminary data.</text>
</comment>
<dbReference type="GO" id="GO:0017004">
    <property type="term" value="P:cytochrome complex assembly"/>
    <property type="evidence" value="ECO:0007669"/>
    <property type="project" value="UniProtKB-KW"/>
</dbReference>
<evidence type="ECO:0000256" key="4">
    <source>
        <dbReference type="ARBA" id="ARBA00016461"/>
    </source>
</evidence>
<dbReference type="Pfam" id="PF04995">
    <property type="entry name" value="CcmD"/>
    <property type="match status" value="1"/>
</dbReference>